<evidence type="ECO:0000256" key="6">
    <source>
        <dbReference type="ARBA" id="ARBA00023146"/>
    </source>
</evidence>
<evidence type="ECO:0000256" key="9">
    <source>
        <dbReference type="HAMAP-Rule" id="MF_00255"/>
    </source>
</evidence>
<feature type="region of interest" description="Disordered" evidence="10">
    <location>
        <begin position="301"/>
        <end position="323"/>
    </location>
</feature>
<keyword evidence="9" id="KW-0963">Cytoplasm</keyword>
<dbReference type="Pfam" id="PF02092">
    <property type="entry name" value="tRNA_synt_2f"/>
    <property type="match status" value="1"/>
</dbReference>
<dbReference type="NCBIfam" id="TIGR00211">
    <property type="entry name" value="glyS"/>
    <property type="match status" value="1"/>
</dbReference>
<organism evidence="11 12">
    <name type="scientific">Dermacoccus nishinomiyaensis</name>
    <dbReference type="NCBI Taxonomy" id="1274"/>
    <lineage>
        <taxon>Bacteria</taxon>
        <taxon>Bacillati</taxon>
        <taxon>Actinomycetota</taxon>
        <taxon>Actinomycetes</taxon>
        <taxon>Micrococcales</taxon>
        <taxon>Dermacoccaceae</taxon>
        <taxon>Dermacoccus</taxon>
    </lineage>
</organism>
<keyword evidence="5 9" id="KW-0648">Protein biosynthesis</keyword>
<dbReference type="EC" id="6.1.1.14" evidence="9"/>
<dbReference type="PRINTS" id="PR01044">
    <property type="entry name" value="TRNASYNTHGA"/>
</dbReference>
<comment type="similarity">
    <text evidence="1 9">Belongs to the class-II aminoacyl-tRNA synthetase family.</text>
</comment>
<evidence type="ECO:0000313" key="12">
    <source>
        <dbReference type="Proteomes" id="UP000027986"/>
    </source>
</evidence>
<protein>
    <recommendedName>
        <fullName evidence="8 9">Multifunctional fusion protein</fullName>
    </recommendedName>
    <domain>
        <recommendedName>
            <fullName evidence="9">Glycine--tRNA ligase beta subunit</fullName>
            <ecNumber evidence="9">6.1.1.14</ecNumber>
        </recommendedName>
        <alternativeName>
            <fullName evidence="9">Glycyl-tRNA synthetase beta subunit</fullName>
            <shortName evidence="9">GlyRS</shortName>
        </alternativeName>
    </domain>
    <domain>
        <recommendedName>
            <fullName evidence="8">Glycine--tRNA ligase alpha subunit</fullName>
        </recommendedName>
        <alternativeName>
            <fullName evidence="8">Glycyl-tRNA synthetase alpha subunit</fullName>
        </alternativeName>
    </domain>
</protein>
<dbReference type="SUPFAM" id="SSF109604">
    <property type="entry name" value="HD-domain/PDEase-like"/>
    <property type="match status" value="1"/>
</dbReference>
<dbReference type="FunFam" id="3.30.930.10:FF:000006">
    <property type="entry name" value="Glycine--tRNA ligase alpha subunit"/>
    <property type="match status" value="1"/>
</dbReference>
<evidence type="ECO:0000313" key="11">
    <source>
        <dbReference type="EMBL" id="AIF41398.1"/>
    </source>
</evidence>
<dbReference type="Gene3D" id="3.30.930.10">
    <property type="entry name" value="Bira Bifunctional Protein, Domain 2"/>
    <property type="match status" value="1"/>
</dbReference>
<keyword evidence="12" id="KW-1185">Reference proteome</keyword>
<comment type="subunit">
    <text evidence="9">Tetramer of two alpha and two beta subunits.</text>
</comment>
<dbReference type="Gene3D" id="1.20.58.180">
    <property type="entry name" value="Class II aaRS and biotin synthetases, domain 2"/>
    <property type="match status" value="1"/>
</dbReference>
<dbReference type="InterPro" id="IPR045864">
    <property type="entry name" value="aa-tRNA-synth_II/BPL/LPL"/>
</dbReference>
<comment type="subcellular location">
    <subcellularLocation>
        <location evidence="9">Cytoplasm</location>
    </subcellularLocation>
</comment>
<dbReference type="HAMAP" id="MF_00255">
    <property type="entry name" value="Gly_tRNA_synth_beta"/>
    <property type="match status" value="1"/>
</dbReference>
<evidence type="ECO:0000256" key="5">
    <source>
        <dbReference type="ARBA" id="ARBA00022917"/>
    </source>
</evidence>
<dbReference type="GO" id="GO:0005524">
    <property type="term" value="F:ATP binding"/>
    <property type="evidence" value="ECO:0007669"/>
    <property type="project" value="UniProtKB-UniRule"/>
</dbReference>
<dbReference type="NCBIfam" id="TIGR00388">
    <property type="entry name" value="glyQ"/>
    <property type="match status" value="1"/>
</dbReference>
<reference evidence="11 12" key="1">
    <citation type="submission" date="2014-07" db="EMBL/GenBank/DDBJ databases">
        <title>Genome Sequencing of Dermacoccus nishinomiyaensis.</title>
        <authorList>
            <person name="Hong K.W."/>
            <person name="Chan K.G."/>
        </authorList>
    </citation>
    <scope>NUCLEOTIDE SEQUENCE [LARGE SCALE GENOMIC DNA]</scope>
    <source>
        <strain evidence="11 12">M25</strain>
    </source>
</reference>
<dbReference type="GO" id="GO:0005829">
    <property type="term" value="C:cytosol"/>
    <property type="evidence" value="ECO:0007669"/>
    <property type="project" value="TreeGrafter"/>
</dbReference>
<dbReference type="InterPro" id="IPR006194">
    <property type="entry name" value="Gly-tRNA-synth_heterodimer"/>
</dbReference>
<dbReference type="HOGENOM" id="CLU_007220_0_0_11"/>
<accession>A0A075JML2</accession>
<dbReference type="NCBIfam" id="NF006827">
    <property type="entry name" value="PRK09348.1"/>
    <property type="match status" value="1"/>
</dbReference>
<dbReference type="NCBIfam" id="NF011499">
    <property type="entry name" value="PRK14908.1"/>
    <property type="match status" value="1"/>
</dbReference>
<dbReference type="GO" id="GO:0006426">
    <property type="term" value="P:glycyl-tRNA aminoacylation"/>
    <property type="evidence" value="ECO:0007669"/>
    <property type="project" value="UniProtKB-UniRule"/>
</dbReference>
<dbReference type="HAMAP" id="MF_00254">
    <property type="entry name" value="Gly_tRNA_synth_alpha"/>
    <property type="match status" value="1"/>
</dbReference>
<dbReference type="InterPro" id="IPR002310">
    <property type="entry name" value="Gly-tRNA_ligase_asu"/>
</dbReference>
<evidence type="ECO:0000256" key="1">
    <source>
        <dbReference type="ARBA" id="ARBA00008226"/>
    </source>
</evidence>
<evidence type="ECO:0000256" key="7">
    <source>
        <dbReference type="ARBA" id="ARBA00047937"/>
    </source>
</evidence>
<keyword evidence="4 9" id="KW-0067">ATP-binding</keyword>
<proteinExistence type="inferred from homology"/>
<dbReference type="GeneID" id="41841643"/>
<dbReference type="PANTHER" id="PTHR30075">
    <property type="entry name" value="GLYCYL-TRNA SYNTHETASE"/>
    <property type="match status" value="1"/>
</dbReference>
<dbReference type="RefSeq" id="WP_167539870.1">
    <property type="nucleotide sequence ID" value="NZ_CP008889.1"/>
</dbReference>
<dbReference type="GO" id="GO:0004820">
    <property type="term" value="F:glycine-tRNA ligase activity"/>
    <property type="evidence" value="ECO:0007669"/>
    <property type="project" value="UniProtKB-UniRule"/>
</dbReference>
<dbReference type="EMBL" id="CP008889">
    <property type="protein sequence ID" value="AIF41398.1"/>
    <property type="molecule type" value="Genomic_DNA"/>
</dbReference>
<gene>
    <name evidence="9" type="primary">glyS</name>
    <name evidence="8" type="synonym">glyQ</name>
    <name evidence="11" type="ORF">HX89_11090</name>
</gene>
<dbReference type="PANTHER" id="PTHR30075:SF2">
    <property type="entry name" value="GLYCINE--TRNA LIGASE, CHLOROPLASTIC_MITOCHONDRIAL 2"/>
    <property type="match status" value="1"/>
</dbReference>
<dbReference type="SUPFAM" id="SSF55681">
    <property type="entry name" value="Class II aaRS and biotin synthetases"/>
    <property type="match status" value="1"/>
</dbReference>
<dbReference type="InterPro" id="IPR015944">
    <property type="entry name" value="Gly-tRNA-synth_bsu"/>
</dbReference>
<keyword evidence="3 9" id="KW-0547">Nucleotide-binding</keyword>
<sequence length="1015" mass="109479">MQDALLTLQKYWTDRGCMVVQPYNTEVGAGTMNPNTVMRVLGPEPWHVAYVEPSVRPDDSRYGENPNRLQTHTQFQVILKPDPGNPQELYLGSLEALGIDLDAHDVRFVEDNWQQPAIGAWGLGWEVWLDGMEVTQFTYFQQVVGQNLEPVAVELTYGMERILMALQGVTHFKDMAYAEGISYGEVFAQNEYEMSRYYLDDADVDAARAFFKEYTDEAQRLIDARLPVPAWTYVLKSSHAFNILDSRGAVSTTERARSFSLMRRLARETGALWTERRAELGHPLLKGDAATSRVRELAEAAASAPNVTQPVEKPEPAPTAAELGDAPQTFTFEIGVEEMPPHVLDATIPAVRDAVTSALAGTRLEHGDVAVVGTPRRIVVTVPGVSAHEPDSETLAKGPKVAAAYKDGAPTKALEGFARGKGVSVDDVVTAEFDGAQHVAVKQTQTGRGVLEVLGEIVADVVSGLRSDKNMKWNDPQLTFSRPIRWVVALWGKHVVPATVGSLTTGRTTYVARTAAQPHVDVAAADELVPTLETAGFVLDPTARRRQVVDGALALAKSVGGTIDIDGEAGLVDEITNLVEEPHGVLGTFEERYLELPEQILTTVMRKHQRYLPVRDASGTLMPYFVTMANGSIDDDVVRAGNESVLRARYEDAAFFWEADLKVPLDDFRAQIDKLTFENRLGSFAQRADRIKDVSMKLAASVELTGDEQATLSRAGALAKFDLSTAMVVELSSLAGTMAREYALKAGEAPAVADALFEMEKPRSAGDSLPASTPGALLALADRFDLLTAMFAIGAKPTGSSDPFALRRAALGVVSILRGVPAVAAISVSDGLDAAAARLREQGVEVSGEALASALEFVEGRFGHQLRDEGVSAALVTALSPSAGTPGRAAAVLADVEALRDDEAFRALVQVTQRITRIVPAGTQPGFDVSVLTDEAEKTLAPLVEALPDHSGDSLTQWFADASGLTEPLNRFFDDVLVMADDEALKAARLGLLQSVIAKAPAGIDYKELDRALDV</sequence>
<evidence type="ECO:0000256" key="3">
    <source>
        <dbReference type="ARBA" id="ARBA00022741"/>
    </source>
</evidence>
<dbReference type="PROSITE" id="PS50861">
    <property type="entry name" value="AA_TRNA_LIGASE_II_GLYAB"/>
    <property type="match status" value="2"/>
</dbReference>
<evidence type="ECO:0000256" key="2">
    <source>
        <dbReference type="ARBA" id="ARBA00022598"/>
    </source>
</evidence>
<dbReference type="eggNOG" id="COG0752">
    <property type="taxonomic scope" value="Bacteria"/>
</dbReference>
<comment type="catalytic activity">
    <reaction evidence="7 9">
        <text>tRNA(Gly) + glycine + ATP = glycyl-tRNA(Gly) + AMP + diphosphate</text>
        <dbReference type="Rhea" id="RHEA:16013"/>
        <dbReference type="Rhea" id="RHEA-COMP:9664"/>
        <dbReference type="Rhea" id="RHEA-COMP:9683"/>
        <dbReference type="ChEBI" id="CHEBI:30616"/>
        <dbReference type="ChEBI" id="CHEBI:33019"/>
        <dbReference type="ChEBI" id="CHEBI:57305"/>
        <dbReference type="ChEBI" id="CHEBI:78442"/>
        <dbReference type="ChEBI" id="CHEBI:78522"/>
        <dbReference type="ChEBI" id="CHEBI:456215"/>
        <dbReference type="EC" id="6.1.1.14"/>
    </reaction>
</comment>
<evidence type="ECO:0000256" key="4">
    <source>
        <dbReference type="ARBA" id="ARBA00022840"/>
    </source>
</evidence>
<evidence type="ECO:0000256" key="10">
    <source>
        <dbReference type="SAM" id="MobiDB-lite"/>
    </source>
</evidence>
<keyword evidence="6 9" id="KW-0030">Aminoacyl-tRNA synthetase</keyword>
<dbReference type="Pfam" id="PF02091">
    <property type="entry name" value="tRNA-synt_2e"/>
    <property type="match status" value="1"/>
</dbReference>
<name>A0A075JML2_9MICO</name>
<dbReference type="Proteomes" id="UP000027986">
    <property type="component" value="Chromosome"/>
</dbReference>
<dbReference type="eggNOG" id="COG0751">
    <property type="taxonomic scope" value="Bacteria"/>
</dbReference>
<dbReference type="KEGG" id="dni:HX89_11090"/>
<evidence type="ECO:0000256" key="8">
    <source>
        <dbReference type="HAMAP-Rule" id="MF_00254"/>
    </source>
</evidence>
<dbReference type="AlphaFoldDB" id="A0A075JML2"/>
<keyword evidence="2 9" id="KW-0436">Ligase</keyword>